<dbReference type="RefSeq" id="WP_172177306.1">
    <property type="nucleotide sequence ID" value="NZ_WOEZ01000276.1"/>
</dbReference>
<dbReference type="Pfam" id="PF02771">
    <property type="entry name" value="Acyl-CoA_dh_N"/>
    <property type="match status" value="1"/>
</dbReference>
<dbReference type="AlphaFoldDB" id="A0A972NZX6"/>
<dbReference type="SUPFAM" id="SSF56645">
    <property type="entry name" value="Acyl-CoA dehydrogenase NM domain-like"/>
    <property type="match status" value="1"/>
</dbReference>
<comment type="caution">
    <text evidence="9">The sequence shown here is derived from an EMBL/GenBank/DDBJ whole genome shotgun (WGS) entry which is preliminary data.</text>
</comment>
<dbReference type="InterPro" id="IPR009100">
    <property type="entry name" value="AcylCoA_DH/oxidase_NM_dom_sf"/>
</dbReference>
<reference evidence="9 10" key="1">
    <citation type="submission" date="2019-11" db="EMBL/GenBank/DDBJ databases">
        <title>Metabolism of dissolved organic matter in forest soils.</title>
        <authorList>
            <person name="Cyle K.T."/>
            <person name="Wilhelm R.C."/>
            <person name="Martinez C.E."/>
        </authorList>
    </citation>
    <scope>NUCLEOTIDE SEQUENCE [LARGE SCALE GENOMIC DNA]</scope>
    <source>
        <strain evidence="9 10">5N</strain>
    </source>
</reference>
<dbReference type="PANTHER" id="PTHR43884:SF40">
    <property type="entry name" value="ACYL-COA DEHYDROGENASE"/>
    <property type="match status" value="1"/>
</dbReference>
<name>A0A972NZX6_9BURK</name>
<protein>
    <submittedName>
        <fullName evidence="9">Acyl-CoA dehydrogenase</fullName>
    </submittedName>
</protein>
<dbReference type="Gene3D" id="1.20.140.10">
    <property type="entry name" value="Butyryl-CoA Dehydrogenase, subunit A, domain 3"/>
    <property type="match status" value="1"/>
</dbReference>
<dbReference type="Gene3D" id="1.10.540.10">
    <property type="entry name" value="Acyl-CoA dehydrogenase/oxidase, N-terminal domain"/>
    <property type="match status" value="1"/>
</dbReference>
<keyword evidence="4" id="KW-0274">FAD</keyword>
<dbReference type="InterPro" id="IPR046373">
    <property type="entry name" value="Acyl-CoA_Oxase/DH_mid-dom_sf"/>
</dbReference>
<evidence type="ECO:0000259" key="6">
    <source>
        <dbReference type="Pfam" id="PF00441"/>
    </source>
</evidence>
<dbReference type="EMBL" id="WOEZ01000276">
    <property type="protein sequence ID" value="NPT61538.1"/>
    <property type="molecule type" value="Genomic_DNA"/>
</dbReference>
<dbReference type="GO" id="GO:0050660">
    <property type="term" value="F:flavin adenine dinucleotide binding"/>
    <property type="evidence" value="ECO:0007669"/>
    <property type="project" value="InterPro"/>
</dbReference>
<evidence type="ECO:0000259" key="8">
    <source>
        <dbReference type="Pfam" id="PF02771"/>
    </source>
</evidence>
<dbReference type="FunFam" id="1.20.140.10:FF:000001">
    <property type="entry name" value="Acyl-CoA dehydrogenase"/>
    <property type="match status" value="1"/>
</dbReference>
<evidence type="ECO:0000313" key="10">
    <source>
        <dbReference type="Proteomes" id="UP000655523"/>
    </source>
</evidence>
<dbReference type="Gene3D" id="2.40.110.10">
    <property type="entry name" value="Butyryl-CoA Dehydrogenase, subunit A, domain 2"/>
    <property type="match status" value="1"/>
</dbReference>
<evidence type="ECO:0000313" key="9">
    <source>
        <dbReference type="EMBL" id="NPT61538.1"/>
    </source>
</evidence>
<dbReference type="InterPro" id="IPR006091">
    <property type="entry name" value="Acyl-CoA_Oxase/DH_mid-dom"/>
</dbReference>
<dbReference type="InterPro" id="IPR013786">
    <property type="entry name" value="AcylCoA_DH/ox_N"/>
</dbReference>
<keyword evidence="5" id="KW-0560">Oxidoreductase</keyword>
<accession>A0A972NZX6</accession>
<sequence>MDDATYREWFPKVKDLIWNDLSQYVDQIEREGHIPHDEVIPKLAALGLYGCLVPESYGGLGLSVGQYVPVLIELSKMYAGLRGYLHAHVSASKLLEFATDEQKARIYPGVAKGEIQLAFALTEPDNGTGVDITTTARREGDVYFVSGRKHLISNCDIADYLMLVCYTDRSRGADGISVLMLPKEAPGFTWDPVGGLMGCKGAEHGRLNLDDAQVPAENLLGGVEGKGLAHALEALEESRVFIASTSLGTAERVLELSLDYATERVTFGKSISTRETVRSYLAEMATDIFALRSMLADAIAKLDRGERIPAEAAMCKQFGAEAVNRVTDRALLVHGGIGYTTQRDIERHYRDCRINMIEEGTPSIQKTVIARTFLDGYRFQDFGSQL</sequence>
<organism evidence="9 10">
    <name type="scientific">Paraburkholderia elongata</name>
    <dbReference type="NCBI Taxonomy" id="2675747"/>
    <lineage>
        <taxon>Bacteria</taxon>
        <taxon>Pseudomonadati</taxon>
        <taxon>Pseudomonadota</taxon>
        <taxon>Betaproteobacteria</taxon>
        <taxon>Burkholderiales</taxon>
        <taxon>Burkholderiaceae</taxon>
        <taxon>Paraburkholderia</taxon>
    </lineage>
</organism>
<evidence type="ECO:0000256" key="3">
    <source>
        <dbReference type="ARBA" id="ARBA00022630"/>
    </source>
</evidence>
<dbReference type="Proteomes" id="UP000655523">
    <property type="component" value="Unassembled WGS sequence"/>
</dbReference>
<comment type="similarity">
    <text evidence="2">Belongs to the acyl-CoA dehydrogenase family.</text>
</comment>
<keyword evidence="10" id="KW-1185">Reference proteome</keyword>
<dbReference type="InterPro" id="IPR009075">
    <property type="entry name" value="AcylCo_DH/oxidase_C"/>
</dbReference>
<evidence type="ECO:0000256" key="4">
    <source>
        <dbReference type="ARBA" id="ARBA00022827"/>
    </source>
</evidence>
<evidence type="ECO:0000256" key="1">
    <source>
        <dbReference type="ARBA" id="ARBA00001974"/>
    </source>
</evidence>
<dbReference type="SUPFAM" id="SSF47203">
    <property type="entry name" value="Acyl-CoA dehydrogenase C-terminal domain-like"/>
    <property type="match status" value="1"/>
</dbReference>
<feature type="domain" description="Acyl-CoA dehydrogenase/oxidase C-terminal" evidence="6">
    <location>
        <begin position="225"/>
        <end position="372"/>
    </location>
</feature>
<dbReference type="PIRSF" id="PIRSF016578">
    <property type="entry name" value="HsaA"/>
    <property type="match status" value="1"/>
</dbReference>
<keyword evidence="3" id="KW-0285">Flavoprotein</keyword>
<evidence type="ECO:0000256" key="2">
    <source>
        <dbReference type="ARBA" id="ARBA00009347"/>
    </source>
</evidence>
<dbReference type="GO" id="GO:0003995">
    <property type="term" value="F:acyl-CoA dehydrogenase activity"/>
    <property type="evidence" value="ECO:0007669"/>
    <property type="project" value="TreeGrafter"/>
</dbReference>
<gene>
    <name evidence="9" type="ORF">GNZ13_45180</name>
</gene>
<comment type="cofactor">
    <cofactor evidence="1">
        <name>FAD</name>
        <dbReference type="ChEBI" id="CHEBI:57692"/>
    </cofactor>
</comment>
<evidence type="ECO:0000259" key="7">
    <source>
        <dbReference type="Pfam" id="PF02770"/>
    </source>
</evidence>
<evidence type="ECO:0000256" key="5">
    <source>
        <dbReference type="ARBA" id="ARBA00023002"/>
    </source>
</evidence>
<dbReference type="Pfam" id="PF02770">
    <property type="entry name" value="Acyl-CoA_dh_M"/>
    <property type="match status" value="1"/>
</dbReference>
<dbReference type="PANTHER" id="PTHR43884">
    <property type="entry name" value="ACYL-COA DEHYDROGENASE"/>
    <property type="match status" value="1"/>
</dbReference>
<feature type="domain" description="Acyl-CoA dehydrogenase/oxidase N-terminal" evidence="8">
    <location>
        <begin position="12"/>
        <end position="114"/>
    </location>
</feature>
<proteinExistence type="inferred from homology"/>
<dbReference type="InterPro" id="IPR036250">
    <property type="entry name" value="AcylCo_DH-like_C"/>
</dbReference>
<dbReference type="InterPro" id="IPR037069">
    <property type="entry name" value="AcylCoA_DH/ox_N_sf"/>
</dbReference>
<dbReference type="Pfam" id="PF00441">
    <property type="entry name" value="Acyl-CoA_dh_1"/>
    <property type="match status" value="1"/>
</dbReference>
<feature type="domain" description="Acyl-CoA oxidase/dehydrogenase middle" evidence="7">
    <location>
        <begin position="118"/>
        <end position="211"/>
    </location>
</feature>